<keyword evidence="7" id="KW-0479">Metal-binding</keyword>
<evidence type="ECO:0000256" key="8">
    <source>
        <dbReference type="PIRSR" id="PIRSR005091-3"/>
    </source>
</evidence>
<evidence type="ECO:0000256" key="4">
    <source>
        <dbReference type="ARBA" id="ARBA00022989"/>
    </source>
</evidence>
<dbReference type="CDD" id="cd16015">
    <property type="entry name" value="LTA_synthase"/>
    <property type="match status" value="1"/>
</dbReference>
<dbReference type="EMBL" id="RBXN01000006">
    <property type="protein sequence ID" value="RKT50981.1"/>
    <property type="molecule type" value="Genomic_DNA"/>
</dbReference>
<comment type="subcellular location">
    <subcellularLocation>
        <location evidence="1">Cell membrane</location>
        <topology evidence="1">Multi-pass membrane protein</topology>
    </subcellularLocation>
</comment>
<dbReference type="PANTHER" id="PTHR47371:SF3">
    <property type="entry name" value="PHOSPHOGLYCEROL TRANSFERASE I"/>
    <property type="match status" value="1"/>
</dbReference>
<keyword evidence="3 9" id="KW-0812">Transmembrane</keyword>
<evidence type="ECO:0000259" key="10">
    <source>
        <dbReference type="Pfam" id="PF00884"/>
    </source>
</evidence>
<evidence type="ECO:0000256" key="9">
    <source>
        <dbReference type="SAM" id="Phobius"/>
    </source>
</evidence>
<evidence type="ECO:0000313" key="11">
    <source>
        <dbReference type="EMBL" id="RKT50981.1"/>
    </source>
</evidence>
<feature type="binding site" evidence="8">
    <location>
        <position position="480"/>
    </location>
    <ligand>
        <name>Mn(2+)</name>
        <dbReference type="ChEBI" id="CHEBI:29035"/>
    </ligand>
</feature>
<gene>
    <name evidence="11" type="ORF">BC742_1941</name>
</gene>
<feature type="domain" description="Sulfatase N-terminal" evidence="10">
    <location>
        <begin position="256"/>
        <end position="533"/>
    </location>
</feature>
<dbReference type="GO" id="GO:0005886">
    <property type="term" value="C:plasma membrane"/>
    <property type="evidence" value="ECO:0007669"/>
    <property type="project" value="UniProtKB-SubCell"/>
</dbReference>
<dbReference type="Gene3D" id="3.30.1120.170">
    <property type="match status" value="1"/>
</dbReference>
<feature type="transmembrane region" description="Helical" evidence="9">
    <location>
        <begin position="12"/>
        <end position="33"/>
    </location>
</feature>
<dbReference type="PIRSF" id="PIRSF005091">
    <property type="entry name" value="Mmb_sulf_HI1246"/>
    <property type="match status" value="1"/>
</dbReference>
<keyword evidence="2" id="KW-1003">Cell membrane</keyword>
<name>A0A495VNK3_9BACT</name>
<keyword evidence="4 9" id="KW-1133">Transmembrane helix</keyword>
<evidence type="ECO:0000256" key="2">
    <source>
        <dbReference type="ARBA" id="ARBA00022475"/>
    </source>
</evidence>
<feature type="transmembrane region" description="Helical" evidence="9">
    <location>
        <begin position="157"/>
        <end position="176"/>
    </location>
</feature>
<feature type="transmembrane region" description="Helical" evidence="9">
    <location>
        <begin position="45"/>
        <end position="64"/>
    </location>
</feature>
<protein>
    <submittedName>
        <fullName evidence="11">Phosphoglycerol transferase MdoB-like AlkP superfamily enzyme</fullName>
    </submittedName>
</protein>
<dbReference type="InterPro" id="IPR050448">
    <property type="entry name" value="OpgB/LTA_synthase_biosynth"/>
</dbReference>
<evidence type="ECO:0000256" key="3">
    <source>
        <dbReference type="ARBA" id="ARBA00022692"/>
    </source>
</evidence>
<keyword evidence="11" id="KW-0808">Transferase</keyword>
<sequence length="598" mass="68710">MNIEFFKNINFRLLLFYFLTAICAAISIEILQYNIMQNETSAFTLIVRKFRSLFDACMLMLPFFLMNKRKWIIFILLFLLDIFCLSQIWYFRTYQTLMPFSSYFLFDNISELLIKSIIGSIHPGDIWVILPTILLLLLYLGFYKNNIGAYEPLPKRIAYGAMIFIICSFGYLATPLKAAIIKDPNRPSPWIRWTASFGPSFYVEANGLVPYFVYTLTKATTTSKKITPEEKNYIDRFILSKEKKQIHNTILDHPRKNLIIIIVESLNSWLLNRTIDGIEITPNLNRFIKEDSVISALHILPQVKDGRSSDGHLMINTGILPLQLGAAATTCKTKHFPSLADALKPYGYYSLNIISDAGNFWNQKEMSKAFSFDTLYDKKCLEKDDMIRGSISDKSLMQQSFRIIKNLPEPFFCQIVTASTHMPYDTPINKTRISESKQFTSTVRNCMEAFHYTDQAIGSFIDSLKKNNLYKNSTIVIVSDHDELGKNVLDGRKKRKLSDRETAMIILNVPLSLNYKNIMGQIDIYSTLLDVMGLNNYSWRGMGHSILQYPVSSAVHWDKKSIYGNSDSPLIPDQIKAWDISNLILSKDYFGSFASRPK</sequence>
<evidence type="ECO:0000313" key="12">
    <source>
        <dbReference type="Proteomes" id="UP000269493"/>
    </source>
</evidence>
<feature type="transmembrane region" description="Helical" evidence="9">
    <location>
        <begin position="71"/>
        <end position="91"/>
    </location>
</feature>
<proteinExistence type="predicted"/>
<dbReference type="GO" id="GO:0016740">
    <property type="term" value="F:transferase activity"/>
    <property type="evidence" value="ECO:0007669"/>
    <property type="project" value="UniProtKB-KW"/>
</dbReference>
<dbReference type="AlphaFoldDB" id="A0A495VNK3"/>
<feature type="binding site" evidence="8">
    <location>
        <position position="481"/>
    </location>
    <ligand>
        <name>Mn(2+)</name>
        <dbReference type="ChEBI" id="CHEBI:29035"/>
    </ligand>
</feature>
<evidence type="ECO:0000256" key="7">
    <source>
        <dbReference type="PIRSR" id="PIRSR005091-2"/>
    </source>
</evidence>
<dbReference type="SUPFAM" id="SSF53649">
    <property type="entry name" value="Alkaline phosphatase-like"/>
    <property type="match status" value="1"/>
</dbReference>
<reference evidence="11 12" key="1">
    <citation type="submission" date="2018-10" db="EMBL/GenBank/DDBJ databases">
        <title>Genomic Encyclopedia of Archaeal and Bacterial Type Strains, Phase II (KMG-II): from individual species to whole genera.</title>
        <authorList>
            <person name="Goeker M."/>
        </authorList>
    </citation>
    <scope>NUCLEOTIDE SEQUENCE [LARGE SCALE GENOMIC DNA]</scope>
    <source>
        <strain evidence="11 12">NSB1</strain>
    </source>
</reference>
<dbReference type="InterPro" id="IPR012160">
    <property type="entry name" value="LtaS-like"/>
</dbReference>
<keyword evidence="12" id="KW-1185">Reference proteome</keyword>
<evidence type="ECO:0000256" key="5">
    <source>
        <dbReference type="ARBA" id="ARBA00023136"/>
    </source>
</evidence>
<comment type="caution">
    <text evidence="11">The sequence shown here is derived from an EMBL/GenBank/DDBJ whole genome shotgun (WGS) entry which is preliminary data.</text>
</comment>
<dbReference type="PANTHER" id="PTHR47371">
    <property type="entry name" value="LIPOTEICHOIC ACID SYNTHASE"/>
    <property type="match status" value="1"/>
</dbReference>
<dbReference type="Pfam" id="PF00884">
    <property type="entry name" value="Sulfatase"/>
    <property type="match status" value="1"/>
</dbReference>
<dbReference type="OrthoDB" id="9777768at2"/>
<dbReference type="InterPro" id="IPR000917">
    <property type="entry name" value="Sulfatase_N"/>
</dbReference>
<dbReference type="Gene3D" id="3.40.720.10">
    <property type="entry name" value="Alkaline Phosphatase, subunit A"/>
    <property type="match status" value="1"/>
</dbReference>
<dbReference type="Proteomes" id="UP000269493">
    <property type="component" value="Unassembled WGS sequence"/>
</dbReference>
<feature type="transmembrane region" description="Helical" evidence="9">
    <location>
        <begin position="126"/>
        <end position="145"/>
    </location>
</feature>
<feature type="binding site" evidence="8">
    <location>
        <position position="264"/>
    </location>
    <ligand>
        <name>Mn(2+)</name>
        <dbReference type="ChEBI" id="CHEBI:29035"/>
    </ligand>
</feature>
<feature type="binding site" evidence="7">
    <location>
        <position position="421"/>
    </location>
    <ligand>
        <name>substrate</name>
    </ligand>
</feature>
<dbReference type="InterPro" id="IPR017850">
    <property type="entry name" value="Alkaline_phosphatase_core_sf"/>
</dbReference>
<keyword evidence="7" id="KW-0464">Manganese</keyword>
<evidence type="ECO:0000256" key="1">
    <source>
        <dbReference type="ARBA" id="ARBA00004651"/>
    </source>
</evidence>
<feature type="active site" evidence="6">
    <location>
        <position position="308"/>
    </location>
</feature>
<organism evidence="11 12">
    <name type="scientific">Coprobacter fastidiosus NSB1 = JCM 33896</name>
    <dbReference type="NCBI Taxonomy" id="1349822"/>
    <lineage>
        <taxon>Bacteria</taxon>
        <taxon>Pseudomonadati</taxon>
        <taxon>Bacteroidota</taxon>
        <taxon>Bacteroidia</taxon>
        <taxon>Bacteroidales</taxon>
        <taxon>Barnesiellaceae</taxon>
        <taxon>Coprobacter</taxon>
    </lineage>
</organism>
<evidence type="ECO:0000256" key="6">
    <source>
        <dbReference type="PIRSR" id="PIRSR005091-1"/>
    </source>
</evidence>
<keyword evidence="5 9" id="KW-0472">Membrane</keyword>
<accession>A0A495VNK3</accession>
<dbReference type="GO" id="GO:0046872">
    <property type="term" value="F:metal ion binding"/>
    <property type="evidence" value="ECO:0007669"/>
    <property type="project" value="UniProtKB-KW"/>
</dbReference>